<evidence type="ECO:0000313" key="4">
    <source>
        <dbReference type="Proteomes" id="UP000567293"/>
    </source>
</evidence>
<sequence length="396" mass="43689">MRIRAPFLLLLLIVPSVLPAEDIQVRVYSAHPPTALTVSAIEGRLHWRSCPACAEETGQSLTVESAKASTPRATKDAEKEFLITGIYRLQPPDGPTFSSSFPLRIQAPVGGLIILVSMPIEQYVEHVVMAEIGDFRNPEALKAMAVAARSYAKRFSGQHSKEGFDFCDTTHCQVFYWRSVTEGIRLAAEATRGEYVSYEGKVAATFYHENCGGTTAAGSESWDQVSEPYLTVHPDPYCVSRGLSWKMTLTRDQINRALLMLGFEPPQNWLRLEISSRNSSGRVRTVNLSGGNPASFPLSGPSLRFAVDRMFPWNKIQSDLYDLRNSGGRILFSGRGAGHGVGLCQAGTAEMARQGKTYKEILSFYYPGTQLSSSESEAWQKRSDERFDLISTGPDG</sequence>
<reference evidence="3" key="1">
    <citation type="submission" date="2020-06" db="EMBL/GenBank/DDBJ databases">
        <title>Legume-microbial interactions unlock mineral nutrients during tropical forest succession.</title>
        <authorList>
            <person name="Epihov D.Z."/>
        </authorList>
    </citation>
    <scope>NUCLEOTIDE SEQUENCE [LARGE SCALE GENOMIC DNA]</scope>
    <source>
        <strain evidence="3">Pan2503</strain>
    </source>
</reference>
<protein>
    <submittedName>
        <fullName evidence="3">SpoIID/LytB domain-containing protein</fullName>
    </submittedName>
</protein>
<dbReference type="InterPro" id="IPR013693">
    <property type="entry name" value="SpoIID/LytB_N"/>
</dbReference>
<dbReference type="InterPro" id="IPR013486">
    <property type="entry name" value="SpoIID/LytB"/>
</dbReference>
<keyword evidence="4" id="KW-1185">Reference proteome</keyword>
<feature type="signal peptide" evidence="1">
    <location>
        <begin position="1"/>
        <end position="20"/>
    </location>
</feature>
<dbReference type="GO" id="GO:0030435">
    <property type="term" value="P:sporulation resulting in formation of a cellular spore"/>
    <property type="evidence" value="ECO:0007669"/>
    <property type="project" value="InterPro"/>
</dbReference>
<dbReference type="Proteomes" id="UP000567293">
    <property type="component" value="Unassembled WGS sequence"/>
</dbReference>
<dbReference type="EMBL" id="JACDQQ010000661">
    <property type="protein sequence ID" value="MBA0084674.1"/>
    <property type="molecule type" value="Genomic_DNA"/>
</dbReference>
<dbReference type="AlphaFoldDB" id="A0A7V8SW86"/>
<dbReference type="NCBIfam" id="TIGR02669">
    <property type="entry name" value="SpoIID_LytB"/>
    <property type="match status" value="1"/>
</dbReference>
<accession>A0A7V8SW86</accession>
<organism evidence="3 4">
    <name type="scientific">Candidatus Acidiferrum panamense</name>
    <dbReference type="NCBI Taxonomy" id="2741543"/>
    <lineage>
        <taxon>Bacteria</taxon>
        <taxon>Pseudomonadati</taxon>
        <taxon>Acidobacteriota</taxon>
        <taxon>Terriglobia</taxon>
        <taxon>Candidatus Acidiferrales</taxon>
        <taxon>Candidatus Acidiferrum</taxon>
    </lineage>
</organism>
<evidence type="ECO:0000256" key="1">
    <source>
        <dbReference type="SAM" id="SignalP"/>
    </source>
</evidence>
<gene>
    <name evidence="3" type="ORF">HRJ53_06745</name>
</gene>
<feature type="domain" description="Sporulation stage II protein D amidase enhancer LytB N-terminal" evidence="2">
    <location>
        <begin position="114"/>
        <end position="198"/>
    </location>
</feature>
<feature type="non-terminal residue" evidence="3">
    <location>
        <position position="396"/>
    </location>
</feature>
<comment type="caution">
    <text evidence="3">The sequence shown here is derived from an EMBL/GenBank/DDBJ whole genome shotgun (WGS) entry which is preliminary data.</text>
</comment>
<name>A0A7V8SW86_9BACT</name>
<evidence type="ECO:0000313" key="3">
    <source>
        <dbReference type="EMBL" id="MBA0084674.1"/>
    </source>
</evidence>
<keyword evidence="1" id="KW-0732">Signal</keyword>
<feature type="chain" id="PRO_5031113763" evidence="1">
    <location>
        <begin position="21"/>
        <end position="396"/>
    </location>
</feature>
<proteinExistence type="predicted"/>
<dbReference type="Pfam" id="PF08486">
    <property type="entry name" value="SpoIID"/>
    <property type="match status" value="1"/>
</dbReference>
<evidence type="ECO:0000259" key="2">
    <source>
        <dbReference type="Pfam" id="PF08486"/>
    </source>
</evidence>